<dbReference type="Gene3D" id="3.90.190.10">
    <property type="entry name" value="Protein tyrosine phosphatase superfamily"/>
    <property type="match status" value="1"/>
</dbReference>
<keyword evidence="3" id="KW-0507">mRNA processing</keyword>
<evidence type="ECO:0000256" key="3">
    <source>
        <dbReference type="ARBA" id="ARBA00022664"/>
    </source>
</evidence>
<evidence type="ECO:0000256" key="4">
    <source>
        <dbReference type="ARBA" id="ARBA00022679"/>
    </source>
</evidence>
<evidence type="ECO:0000256" key="10">
    <source>
        <dbReference type="ARBA" id="ARBA00044624"/>
    </source>
</evidence>
<name>A0A8K0HYJ6_COCNU</name>
<feature type="region of interest" description="Disordered" evidence="11">
    <location>
        <begin position="1"/>
        <end position="67"/>
    </location>
</feature>
<keyword evidence="8" id="KW-0342">GTP-binding</keyword>
<dbReference type="AlphaFoldDB" id="A0A8K0HYJ6"/>
<dbReference type="PANTHER" id="PTHR10367">
    <property type="entry name" value="MRNA-CAPPING ENZYME"/>
    <property type="match status" value="1"/>
</dbReference>
<keyword evidence="9" id="KW-0539">Nucleus</keyword>
<dbReference type="EMBL" id="CM017873">
    <property type="protein sequence ID" value="KAG1330825.1"/>
    <property type="molecule type" value="Genomic_DNA"/>
</dbReference>
<evidence type="ECO:0000313" key="14">
    <source>
        <dbReference type="EMBL" id="KAG1330825.1"/>
    </source>
</evidence>
<evidence type="ECO:0000259" key="12">
    <source>
        <dbReference type="Pfam" id="PF01331"/>
    </source>
</evidence>
<evidence type="ECO:0000313" key="15">
    <source>
        <dbReference type="Proteomes" id="UP000797356"/>
    </source>
</evidence>
<organism evidence="14 15">
    <name type="scientific">Cocos nucifera</name>
    <name type="common">Coconut palm</name>
    <dbReference type="NCBI Taxonomy" id="13894"/>
    <lineage>
        <taxon>Eukaryota</taxon>
        <taxon>Viridiplantae</taxon>
        <taxon>Streptophyta</taxon>
        <taxon>Embryophyta</taxon>
        <taxon>Tracheophyta</taxon>
        <taxon>Spermatophyta</taxon>
        <taxon>Magnoliopsida</taxon>
        <taxon>Liliopsida</taxon>
        <taxon>Arecaceae</taxon>
        <taxon>Arecoideae</taxon>
        <taxon>Cocoseae</taxon>
        <taxon>Attaleinae</taxon>
        <taxon>Cocos</taxon>
    </lineage>
</organism>
<dbReference type="SUPFAM" id="SSF56091">
    <property type="entry name" value="DNA ligase/mRNA capping enzyme, catalytic domain"/>
    <property type="match status" value="1"/>
</dbReference>
<feature type="domain" description="mRNA capping enzyme adenylation" evidence="12">
    <location>
        <begin position="276"/>
        <end position="386"/>
    </location>
</feature>
<evidence type="ECO:0000256" key="6">
    <source>
        <dbReference type="ARBA" id="ARBA00022741"/>
    </source>
</evidence>
<comment type="catalytic activity">
    <reaction evidence="10">
        <text>a 5'-end diphospho-ribonucleoside in mRNA + GTP + H(+) = a 5'-end (5'-triphosphoguanosine)-ribonucleoside in mRNA + diphosphate</text>
        <dbReference type="Rhea" id="RHEA:67012"/>
        <dbReference type="Rhea" id="RHEA-COMP:17165"/>
        <dbReference type="Rhea" id="RHEA-COMP:17166"/>
        <dbReference type="ChEBI" id="CHEBI:15378"/>
        <dbReference type="ChEBI" id="CHEBI:33019"/>
        <dbReference type="ChEBI" id="CHEBI:37565"/>
        <dbReference type="ChEBI" id="CHEBI:167616"/>
        <dbReference type="ChEBI" id="CHEBI:167617"/>
        <dbReference type="EC" id="2.7.7.50"/>
    </reaction>
    <physiologicalReaction direction="left-to-right" evidence="10">
        <dbReference type="Rhea" id="RHEA:67013"/>
    </physiologicalReaction>
</comment>
<dbReference type="GO" id="GO:0004484">
    <property type="term" value="F:mRNA guanylyltransferase activity"/>
    <property type="evidence" value="ECO:0007669"/>
    <property type="project" value="UniProtKB-EC"/>
</dbReference>
<dbReference type="EC" id="2.7.7.50" evidence="2"/>
<dbReference type="Pfam" id="PF01331">
    <property type="entry name" value="mRNA_cap_enzyme"/>
    <property type="match status" value="1"/>
</dbReference>
<dbReference type="InterPro" id="IPR012340">
    <property type="entry name" value="NA-bd_OB-fold"/>
</dbReference>
<feature type="compositionally biased region" description="Basic and acidic residues" evidence="11">
    <location>
        <begin position="1"/>
        <end position="22"/>
    </location>
</feature>
<dbReference type="InterPro" id="IPR051029">
    <property type="entry name" value="mRNA_Capping_Enz/RNA_Phosphat"/>
</dbReference>
<dbReference type="GO" id="GO:0005525">
    <property type="term" value="F:GTP binding"/>
    <property type="evidence" value="ECO:0007669"/>
    <property type="project" value="UniProtKB-KW"/>
</dbReference>
<reference evidence="14" key="1">
    <citation type="journal article" date="2017" name="Gigascience">
        <title>The genome draft of coconut (Cocos nucifera).</title>
        <authorList>
            <person name="Xiao Y."/>
            <person name="Xu P."/>
            <person name="Fan H."/>
            <person name="Baudouin L."/>
            <person name="Xia W."/>
            <person name="Bocs S."/>
            <person name="Xu J."/>
            <person name="Li Q."/>
            <person name="Guo A."/>
            <person name="Zhou L."/>
            <person name="Li J."/>
            <person name="Wu Y."/>
            <person name="Ma Z."/>
            <person name="Armero A."/>
            <person name="Issali A.E."/>
            <person name="Liu N."/>
            <person name="Peng M."/>
            <person name="Yang Y."/>
        </authorList>
    </citation>
    <scope>NUCLEOTIDE SEQUENCE</scope>
    <source>
        <tissue evidence="14">Spear leaf of Hainan Tall coconut</tissue>
    </source>
</reference>
<protein>
    <recommendedName>
        <fullName evidence="2">mRNA guanylyltransferase</fullName>
        <ecNumber evidence="2">2.7.7.50</ecNumber>
    </recommendedName>
</protein>
<evidence type="ECO:0000256" key="2">
    <source>
        <dbReference type="ARBA" id="ARBA00012475"/>
    </source>
</evidence>
<keyword evidence="4" id="KW-0808">Transferase</keyword>
<evidence type="ECO:0000256" key="8">
    <source>
        <dbReference type="ARBA" id="ARBA00023134"/>
    </source>
</evidence>
<evidence type="ECO:0000256" key="9">
    <source>
        <dbReference type="ARBA" id="ARBA00023242"/>
    </source>
</evidence>
<dbReference type="Gene3D" id="2.40.50.140">
    <property type="entry name" value="Nucleic acid-binding proteins"/>
    <property type="match status" value="1"/>
</dbReference>
<sequence>MRREREERKRRLKRENQDEGIKRFSQPLRNDYMPQNRSGRSYGRAKEVPQEVDPNLSKMLDSKTFQKRAVEPVGNRFTRAKVERLPEPPTSGSKKPEPHATNDFRIVRVQPYSGSSTPQEGQRSQAECLFNEVVLSLPAFDVFDFFPEDEPAEVTGTSGTMSTGLKLEASILEDYELASKAFSKFLYSVDANKLLCEPRKIIRQKALDYFIWALHIFAQARPPGIYKQDYIESLYMFYHESPENMFSPPIPEWKRSSDLDLNGEAVQDDDDNGDTATFSNLPFSERWKLLEEEVVRPRNNERKQFECEGKCSSIYRFDMEPFSVRRKDFWLLSTVVKLLKEFIPKLSHAADGLIFQPNEMKTLDKVVKGWDDPYVPRTHEGLLKWKYPELNSVDFLFEVGNEGRQLLFLFDRGEEDVTSHSGKIMECSWDADQGCWVCMRIRTDKATPNDISTYRKVMRSINDNITEEVLLGEIAEIVRLPMYADRILRAQQLQHRRR</sequence>
<dbReference type="GO" id="GO:0005634">
    <property type="term" value="C:nucleus"/>
    <property type="evidence" value="ECO:0007669"/>
    <property type="project" value="UniProtKB-SubCell"/>
</dbReference>
<dbReference type="Pfam" id="PF03919">
    <property type="entry name" value="mRNA_cap_C"/>
    <property type="match status" value="1"/>
</dbReference>
<feature type="region of interest" description="Disordered" evidence="11">
    <location>
        <begin position="81"/>
        <end position="102"/>
    </location>
</feature>
<evidence type="ECO:0000256" key="5">
    <source>
        <dbReference type="ARBA" id="ARBA00022695"/>
    </source>
</evidence>
<keyword evidence="15" id="KW-1185">Reference proteome</keyword>
<keyword evidence="7" id="KW-0506">mRNA capping</keyword>
<evidence type="ECO:0000256" key="11">
    <source>
        <dbReference type="SAM" id="MobiDB-lite"/>
    </source>
</evidence>
<dbReference type="InterPro" id="IPR001339">
    <property type="entry name" value="mRNA_cap_enzyme_adenylation"/>
</dbReference>
<evidence type="ECO:0000256" key="7">
    <source>
        <dbReference type="ARBA" id="ARBA00023042"/>
    </source>
</evidence>
<accession>A0A8K0HYJ6</accession>
<dbReference type="PANTHER" id="PTHR10367:SF17">
    <property type="entry name" value="MRNA-CAPPING ENZYME"/>
    <property type="match status" value="1"/>
</dbReference>
<dbReference type="InterPro" id="IPR013846">
    <property type="entry name" value="mRNA_cap_enzyme_C"/>
</dbReference>
<comment type="caution">
    <text evidence="14">The sequence shown here is derived from an EMBL/GenBank/DDBJ whole genome shotgun (WGS) entry which is preliminary data.</text>
</comment>
<feature type="domain" description="mRNA capping enzyme C-terminal" evidence="13">
    <location>
        <begin position="418"/>
        <end position="471"/>
    </location>
</feature>
<dbReference type="Gene3D" id="3.30.470.30">
    <property type="entry name" value="DNA ligase/mRNA capping enzyme"/>
    <property type="match status" value="1"/>
</dbReference>
<keyword evidence="6" id="KW-0547">Nucleotide-binding</keyword>
<proteinExistence type="predicted"/>
<reference evidence="14" key="2">
    <citation type="submission" date="2019-07" db="EMBL/GenBank/DDBJ databases">
        <authorList>
            <person name="Yang Y."/>
            <person name="Bocs S."/>
            <person name="Baudouin L."/>
        </authorList>
    </citation>
    <scope>NUCLEOTIDE SEQUENCE</scope>
    <source>
        <tissue evidence="14">Spear leaf of Hainan Tall coconut</tissue>
    </source>
</reference>
<dbReference type="GO" id="GO:0005524">
    <property type="term" value="F:ATP binding"/>
    <property type="evidence" value="ECO:0007669"/>
    <property type="project" value="InterPro"/>
</dbReference>
<comment type="subcellular location">
    <subcellularLocation>
        <location evidence="1">Nucleus</location>
    </subcellularLocation>
</comment>
<dbReference type="OrthoDB" id="200924at2759"/>
<dbReference type="InterPro" id="IPR029021">
    <property type="entry name" value="Prot-tyrosine_phosphatase-like"/>
</dbReference>
<evidence type="ECO:0000256" key="1">
    <source>
        <dbReference type="ARBA" id="ARBA00004123"/>
    </source>
</evidence>
<dbReference type="Proteomes" id="UP000797356">
    <property type="component" value="Chromosome 2"/>
</dbReference>
<dbReference type="GO" id="GO:0006370">
    <property type="term" value="P:7-methylguanosine mRNA capping"/>
    <property type="evidence" value="ECO:0007669"/>
    <property type="project" value="UniProtKB-KW"/>
</dbReference>
<evidence type="ECO:0000259" key="13">
    <source>
        <dbReference type="Pfam" id="PF03919"/>
    </source>
</evidence>
<gene>
    <name evidence="14" type="ORF">COCNU_02G007930</name>
</gene>
<keyword evidence="5" id="KW-0548">Nucleotidyltransferase</keyword>
<dbReference type="SUPFAM" id="SSF50249">
    <property type="entry name" value="Nucleic acid-binding proteins"/>
    <property type="match status" value="1"/>
</dbReference>